<dbReference type="AlphaFoldDB" id="A0AAV2N905"/>
<evidence type="ECO:0000313" key="2">
    <source>
        <dbReference type="Proteomes" id="UP001497644"/>
    </source>
</evidence>
<dbReference type="Proteomes" id="UP001497644">
    <property type="component" value="Chromosome 11"/>
</dbReference>
<sequence length="88" mass="10012">MLLQMLCITNAGRSSLTSAQTKVFPWPLHRDNAPVTVETYPNQTRDQLNELRSLLGHRHGNRLESRDEKKASLKSAREPVACVPPFTW</sequence>
<proteinExistence type="predicted"/>
<keyword evidence="2" id="KW-1185">Reference proteome</keyword>
<name>A0AAV2N905_9HYME</name>
<accession>A0AAV2N905</accession>
<organism evidence="1 2">
    <name type="scientific">Lasius platythorax</name>
    <dbReference type="NCBI Taxonomy" id="488582"/>
    <lineage>
        <taxon>Eukaryota</taxon>
        <taxon>Metazoa</taxon>
        <taxon>Ecdysozoa</taxon>
        <taxon>Arthropoda</taxon>
        <taxon>Hexapoda</taxon>
        <taxon>Insecta</taxon>
        <taxon>Pterygota</taxon>
        <taxon>Neoptera</taxon>
        <taxon>Endopterygota</taxon>
        <taxon>Hymenoptera</taxon>
        <taxon>Apocrita</taxon>
        <taxon>Aculeata</taxon>
        <taxon>Formicoidea</taxon>
        <taxon>Formicidae</taxon>
        <taxon>Formicinae</taxon>
        <taxon>Lasius</taxon>
        <taxon>Lasius</taxon>
    </lineage>
</organism>
<gene>
    <name evidence="1" type="ORF">LPLAT_LOCUS2446</name>
</gene>
<reference evidence="1" key="1">
    <citation type="submission" date="2024-04" db="EMBL/GenBank/DDBJ databases">
        <authorList>
            <consortium name="Molecular Ecology Group"/>
        </authorList>
    </citation>
    <scope>NUCLEOTIDE SEQUENCE</scope>
</reference>
<dbReference type="EMBL" id="OZ034834">
    <property type="protein sequence ID" value="CAL1676213.1"/>
    <property type="molecule type" value="Genomic_DNA"/>
</dbReference>
<evidence type="ECO:0000313" key="1">
    <source>
        <dbReference type="EMBL" id="CAL1676213.1"/>
    </source>
</evidence>
<protein>
    <submittedName>
        <fullName evidence="1">Uncharacterized protein</fullName>
    </submittedName>
</protein>